<sequence>MGERGESVRYAYWSDRRVRSIADDDGINIDPRWKTKISLFKIPLLQTGIDLEREARTLQRKEIAKRIERAIGDLAVEDFVTPPPTRYARGIGRVEFSHFVCEEQGRVVLGMRTVASDGTRVAVCLFGSQDSVAGFMGPRDPVASGWSSSAMWSVTRWLAENCAASGLRHDDPQSISVEAMKIAFDQGFTRESREAVDQPWQRGYTFGDAADAEWFAEIYSDVVLDKDRWSLREPVDRILVGAPLWVRTPRAAARRYRDFRRGMNVKRYQ</sequence>
<evidence type="ECO:0000313" key="2">
    <source>
        <dbReference type="Proteomes" id="UP001550348"/>
    </source>
</evidence>
<evidence type="ECO:0000313" key="1">
    <source>
        <dbReference type="EMBL" id="MEU0155517.1"/>
    </source>
</evidence>
<reference evidence="1 2" key="1">
    <citation type="submission" date="2024-06" db="EMBL/GenBank/DDBJ databases">
        <title>The Natural Products Discovery Center: Release of the First 8490 Sequenced Strains for Exploring Actinobacteria Biosynthetic Diversity.</title>
        <authorList>
            <person name="Kalkreuter E."/>
            <person name="Kautsar S.A."/>
            <person name="Yang D."/>
            <person name="Bader C.D."/>
            <person name="Teijaro C.N."/>
            <person name="Fluegel L."/>
            <person name="Davis C.M."/>
            <person name="Simpson J.R."/>
            <person name="Lauterbach L."/>
            <person name="Steele A.D."/>
            <person name="Gui C."/>
            <person name="Meng S."/>
            <person name="Li G."/>
            <person name="Viehrig K."/>
            <person name="Ye F."/>
            <person name="Su P."/>
            <person name="Kiefer A.F."/>
            <person name="Nichols A."/>
            <person name="Cepeda A.J."/>
            <person name="Yan W."/>
            <person name="Fan B."/>
            <person name="Jiang Y."/>
            <person name="Adhikari A."/>
            <person name="Zheng C.-J."/>
            <person name="Schuster L."/>
            <person name="Cowan T.M."/>
            <person name="Smanski M.J."/>
            <person name="Chevrette M.G."/>
            <person name="De Carvalho L.P.S."/>
            <person name="Shen B."/>
        </authorList>
    </citation>
    <scope>NUCLEOTIDE SEQUENCE [LARGE SCALE GENOMIC DNA]</scope>
    <source>
        <strain evidence="1 2">NPDC006286</strain>
    </source>
</reference>
<proteinExistence type="predicted"/>
<comment type="caution">
    <text evidence="1">The sequence shown here is derived from an EMBL/GenBank/DDBJ whole genome shotgun (WGS) entry which is preliminary data.</text>
</comment>
<keyword evidence="2" id="KW-1185">Reference proteome</keyword>
<dbReference type="RefSeq" id="WP_355667105.1">
    <property type="nucleotide sequence ID" value="NZ_JBEXRX010000112.1"/>
</dbReference>
<dbReference type="Proteomes" id="UP001550348">
    <property type="component" value="Unassembled WGS sequence"/>
</dbReference>
<gene>
    <name evidence="1" type="ORF">ABZ071_27155</name>
</gene>
<name>A0ABV2VU24_9ACTN</name>
<protein>
    <submittedName>
        <fullName evidence="1">Uncharacterized protein</fullName>
    </submittedName>
</protein>
<dbReference type="EMBL" id="JBEXRX010000112">
    <property type="protein sequence ID" value="MEU0155517.1"/>
    <property type="molecule type" value="Genomic_DNA"/>
</dbReference>
<organism evidence="1 2">
    <name type="scientific">Micromonospora fulviviridis</name>
    <dbReference type="NCBI Taxonomy" id="47860"/>
    <lineage>
        <taxon>Bacteria</taxon>
        <taxon>Bacillati</taxon>
        <taxon>Actinomycetota</taxon>
        <taxon>Actinomycetes</taxon>
        <taxon>Micromonosporales</taxon>
        <taxon>Micromonosporaceae</taxon>
        <taxon>Micromonospora</taxon>
    </lineage>
</organism>
<accession>A0ABV2VU24</accession>